<protein>
    <recommendedName>
        <fullName evidence="3">SinR family protein</fullName>
    </recommendedName>
</protein>
<gene>
    <name evidence="1" type="ORF">WG926_13600</name>
</gene>
<dbReference type="EMBL" id="JBBKTW010000004">
    <property type="protein sequence ID" value="MEN2989343.1"/>
    <property type="molecule type" value="Genomic_DNA"/>
</dbReference>
<evidence type="ECO:0008006" key="3">
    <source>
        <dbReference type="Google" id="ProtNLM"/>
    </source>
</evidence>
<keyword evidence="2" id="KW-1185">Reference proteome</keyword>
<comment type="caution">
    <text evidence="1">The sequence shown here is derived from an EMBL/GenBank/DDBJ whole genome shotgun (WGS) entry which is preliminary data.</text>
</comment>
<name>A0ABU9YKL9_9PROT</name>
<reference evidence="1 2" key="1">
    <citation type="submission" date="2024-03" db="EMBL/GenBank/DDBJ databases">
        <title>High-quality draft genome sequencing of Tistrella sp. BH-R2-4.</title>
        <authorList>
            <person name="Dong C."/>
        </authorList>
    </citation>
    <scope>NUCLEOTIDE SEQUENCE [LARGE SCALE GENOMIC DNA]</scope>
    <source>
        <strain evidence="1 2">BH-R2-4</strain>
    </source>
</reference>
<evidence type="ECO:0000313" key="2">
    <source>
        <dbReference type="Proteomes" id="UP001413721"/>
    </source>
</evidence>
<evidence type="ECO:0000313" key="1">
    <source>
        <dbReference type="EMBL" id="MEN2989343.1"/>
    </source>
</evidence>
<dbReference type="RefSeq" id="WP_345937517.1">
    <property type="nucleotide sequence ID" value="NZ_JBBKTW010000004.1"/>
</dbReference>
<organism evidence="1 2">
    <name type="scientific">Tistrella arctica</name>
    <dbReference type="NCBI Taxonomy" id="3133430"/>
    <lineage>
        <taxon>Bacteria</taxon>
        <taxon>Pseudomonadati</taxon>
        <taxon>Pseudomonadota</taxon>
        <taxon>Alphaproteobacteria</taxon>
        <taxon>Geminicoccales</taxon>
        <taxon>Geminicoccaceae</taxon>
        <taxon>Tistrella</taxon>
    </lineage>
</organism>
<dbReference type="Proteomes" id="UP001413721">
    <property type="component" value="Unassembled WGS sequence"/>
</dbReference>
<proteinExistence type="predicted"/>
<accession>A0ABU9YKL9</accession>
<sequence>MIYAINYDLKRPGQNYEKLYEAIKSCGTWWHYLGSTWLVDTSLGATAIWERLAPHVDKNDLVLVIGVTRDYSGWLPKDASEWLNSRTSKFAE</sequence>